<dbReference type="InterPro" id="IPR014284">
    <property type="entry name" value="RNA_pol_sigma-70_dom"/>
</dbReference>
<keyword evidence="4" id="KW-0804">Transcription</keyword>
<keyword evidence="7" id="KW-1185">Reference proteome</keyword>
<dbReference type="Pfam" id="PF04542">
    <property type="entry name" value="Sigma70_r2"/>
    <property type="match status" value="1"/>
</dbReference>
<organism evidence="6 7">
    <name type="scientific">Pontiella desulfatans</name>
    <dbReference type="NCBI Taxonomy" id="2750659"/>
    <lineage>
        <taxon>Bacteria</taxon>
        <taxon>Pseudomonadati</taxon>
        <taxon>Kiritimatiellota</taxon>
        <taxon>Kiritimatiellia</taxon>
        <taxon>Kiritimatiellales</taxon>
        <taxon>Pontiellaceae</taxon>
        <taxon>Pontiella</taxon>
    </lineage>
</organism>
<dbReference type="GO" id="GO:0016987">
    <property type="term" value="F:sigma factor activity"/>
    <property type="evidence" value="ECO:0007669"/>
    <property type="project" value="UniProtKB-KW"/>
</dbReference>
<dbReference type="AlphaFoldDB" id="A0A6C2U4N2"/>
<dbReference type="RefSeq" id="WP_136079975.1">
    <property type="nucleotide sequence ID" value="NZ_CAAHFG010000001.1"/>
</dbReference>
<gene>
    <name evidence="6" type="primary">sigE_4</name>
    <name evidence="6" type="ORF">PDESU_03063</name>
</gene>
<sequence>MSEEWQTRQTLLMRAKNQDDHVAWEEFVAYYRDFIAMVLHQMNLYSVDVDDLTQEILIKIWKSLPNHIYDQDRARFRTWLSRLIRNQVLDHIRASQRRTRKHAAAAEDETVENLPVITEPDVEKIIQQEWEVYIVQLALKNISSLFSDRAIEAFSMSIDGQGMAQIAEHLGVKPNSVVKLKNRVKERLVKEIQHLRDELESV</sequence>
<dbReference type="InterPro" id="IPR013325">
    <property type="entry name" value="RNA_pol_sigma_r2"/>
</dbReference>
<accession>A0A6C2U4N2</accession>
<dbReference type="PANTHER" id="PTHR43133:SF8">
    <property type="entry name" value="RNA POLYMERASE SIGMA FACTOR HI_1459-RELATED"/>
    <property type="match status" value="1"/>
</dbReference>
<protein>
    <submittedName>
        <fullName evidence="6">ECF RNA polymerase sigma factor SigE</fullName>
    </submittedName>
</protein>
<keyword evidence="1" id="KW-0805">Transcription regulation</keyword>
<evidence type="ECO:0000256" key="1">
    <source>
        <dbReference type="ARBA" id="ARBA00023015"/>
    </source>
</evidence>
<dbReference type="GO" id="GO:0003677">
    <property type="term" value="F:DNA binding"/>
    <property type="evidence" value="ECO:0007669"/>
    <property type="project" value="UniProtKB-KW"/>
</dbReference>
<dbReference type="GO" id="GO:0006352">
    <property type="term" value="P:DNA-templated transcription initiation"/>
    <property type="evidence" value="ECO:0007669"/>
    <property type="project" value="InterPro"/>
</dbReference>
<evidence type="ECO:0000259" key="5">
    <source>
        <dbReference type="Pfam" id="PF04542"/>
    </source>
</evidence>
<reference evidence="6 7" key="1">
    <citation type="submission" date="2019-04" db="EMBL/GenBank/DDBJ databases">
        <authorList>
            <person name="Van Vliet M D."/>
        </authorList>
    </citation>
    <scope>NUCLEOTIDE SEQUENCE [LARGE SCALE GENOMIC DNA]</scope>
    <source>
        <strain evidence="6 7">F1</strain>
    </source>
</reference>
<dbReference type="NCBIfam" id="TIGR02937">
    <property type="entry name" value="sigma70-ECF"/>
    <property type="match status" value="1"/>
</dbReference>
<feature type="domain" description="RNA polymerase sigma-70 region 2" evidence="5">
    <location>
        <begin position="28"/>
        <end position="98"/>
    </location>
</feature>
<evidence type="ECO:0000256" key="2">
    <source>
        <dbReference type="ARBA" id="ARBA00023082"/>
    </source>
</evidence>
<keyword evidence="2" id="KW-0731">Sigma factor</keyword>
<dbReference type="InterPro" id="IPR039425">
    <property type="entry name" value="RNA_pol_sigma-70-like"/>
</dbReference>
<dbReference type="Gene3D" id="1.10.1740.10">
    <property type="match status" value="1"/>
</dbReference>
<evidence type="ECO:0000313" key="7">
    <source>
        <dbReference type="Proteomes" id="UP000366872"/>
    </source>
</evidence>
<dbReference type="EMBL" id="CAAHFG010000001">
    <property type="protein sequence ID" value="VGO14501.1"/>
    <property type="molecule type" value="Genomic_DNA"/>
</dbReference>
<proteinExistence type="predicted"/>
<evidence type="ECO:0000256" key="3">
    <source>
        <dbReference type="ARBA" id="ARBA00023125"/>
    </source>
</evidence>
<evidence type="ECO:0000313" key="6">
    <source>
        <dbReference type="EMBL" id="VGO14501.1"/>
    </source>
</evidence>
<dbReference type="InterPro" id="IPR007627">
    <property type="entry name" value="RNA_pol_sigma70_r2"/>
</dbReference>
<keyword evidence="3" id="KW-0238">DNA-binding</keyword>
<name>A0A6C2U4N2_PONDE</name>
<dbReference type="Proteomes" id="UP000366872">
    <property type="component" value="Unassembled WGS sequence"/>
</dbReference>
<dbReference type="PANTHER" id="PTHR43133">
    <property type="entry name" value="RNA POLYMERASE ECF-TYPE SIGMA FACTO"/>
    <property type="match status" value="1"/>
</dbReference>
<evidence type="ECO:0000256" key="4">
    <source>
        <dbReference type="ARBA" id="ARBA00023163"/>
    </source>
</evidence>
<dbReference type="SUPFAM" id="SSF88946">
    <property type="entry name" value="Sigma2 domain of RNA polymerase sigma factors"/>
    <property type="match status" value="1"/>
</dbReference>